<evidence type="ECO:0008006" key="4">
    <source>
        <dbReference type="Google" id="ProtNLM"/>
    </source>
</evidence>
<sequence>MTEVHKVPRTDSPRMAYSVLERRATVTIVGMLLVLAGAAWWWTVRTAHDMQSMAQGLASIGAPMAFDMGVLIFLVMWTTMMVAMMFPTIAPIVLLHRLVMRRQNRGGAPTAAFVLGYLCVWTAAGLVPLALLLAFRNVAHDAGWVTVAAGGVLIVAGAYQFTPWKQTCLRACRTPLSFLATHDFGNGLRGTFRTGAAHGLYCLGCCWALMSVLLVVGLMNLVWMAVLAAVFLAEKHSSRGVLLTRIVGTAVVALGIAIMVHPPVLESIAPTSDVTEPMPGM</sequence>
<keyword evidence="1" id="KW-0472">Membrane</keyword>
<feature type="transmembrane region" description="Helical" evidence="1">
    <location>
        <begin position="114"/>
        <end position="135"/>
    </location>
</feature>
<dbReference type="KEGG" id="asd:AS9A_1670"/>
<dbReference type="Pfam" id="PF09948">
    <property type="entry name" value="PpoB2"/>
    <property type="match status" value="1"/>
</dbReference>
<gene>
    <name evidence="2" type="ordered locus">AS9A_1670</name>
</gene>
<keyword evidence="1" id="KW-1133">Transmembrane helix</keyword>
<keyword evidence="1" id="KW-0812">Transmembrane</keyword>
<dbReference type="AlphaFoldDB" id="F6EJU4"/>
<feature type="transmembrane region" description="Helical" evidence="1">
    <location>
        <begin position="65"/>
        <end position="94"/>
    </location>
</feature>
<feature type="transmembrane region" description="Helical" evidence="1">
    <location>
        <begin position="207"/>
        <end position="233"/>
    </location>
</feature>
<dbReference type="eggNOG" id="COG5486">
    <property type="taxonomic scope" value="Bacteria"/>
</dbReference>
<evidence type="ECO:0000313" key="2">
    <source>
        <dbReference type="EMBL" id="AEF40119.1"/>
    </source>
</evidence>
<feature type="transmembrane region" description="Helical" evidence="1">
    <location>
        <begin position="142"/>
        <end position="161"/>
    </location>
</feature>
<name>F6EJU4_HOYSD</name>
<organism evidence="2 3">
    <name type="scientific">Hoyosella subflava (strain DSM 45089 / JCM 17490 / NBRC 109087 / DQS3-9A1)</name>
    <name type="common">Amycolicicoccus subflavus</name>
    <dbReference type="NCBI Taxonomy" id="443218"/>
    <lineage>
        <taxon>Bacteria</taxon>
        <taxon>Bacillati</taxon>
        <taxon>Actinomycetota</taxon>
        <taxon>Actinomycetes</taxon>
        <taxon>Mycobacteriales</taxon>
        <taxon>Hoyosellaceae</taxon>
        <taxon>Hoyosella</taxon>
    </lineage>
</organism>
<protein>
    <recommendedName>
        <fullName evidence="4">Metal-binding integral membrane protein</fullName>
    </recommendedName>
</protein>
<dbReference type="InterPro" id="IPR018688">
    <property type="entry name" value="PpoB2-like"/>
</dbReference>
<dbReference type="HOGENOM" id="CLU_065506_2_0_11"/>
<feature type="transmembrane region" description="Helical" evidence="1">
    <location>
        <begin position="240"/>
        <end position="260"/>
    </location>
</feature>
<reference evidence="2 3" key="1">
    <citation type="journal article" date="2011" name="J. Bacteriol.">
        <title>Complete genome sequence of Amycolicicoccus subflavus DQS3-9A1T, an actinomycete isolated from crude oil-polluted soil.</title>
        <authorList>
            <person name="Cai M."/>
            <person name="Chen W.M."/>
            <person name="Nie Y."/>
            <person name="Chi C.Q."/>
            <person name="Wang Y.N."/>
            <person name="Tang Y.Q."/>
            <person name="Li G.Y."/>
            <person name="Wu X.L."/>
        </authorList>
    </citation>
    <scope>NUCLEOTIDE SEQUENCE [LARGE SCALE GENOMIC DNA]</scope>
    <source>
        <strain evidence="3">DSM 45089 / DQS3-9A1</strain>
    </source>
</reference>
<feature type="transmembrane region" description="Helical" evidence="1">
    <location>
        <begin position="24"/>
        <end position="44"/>
    </location>
</feature>
<evidence type="ECO:0000256" key="1">
    <source>
        <dbReference type="SAM" id="Phobius"/>
    </source>
</evidence>
<keyword evidence="3" id="KW-1185">Reference proteome</keyword>
<dbReference type="EMBL" id="CP002786">
    <property type="protein sequence ID" value="AEF40119.1"/>
    <property type="molecule type" value="Genomic_DNA"/>
</dbReference>
<dbReference type="Proteomes" id="UP000009235">
    <property type="component" value="Chromosome"/>
</dbReference>
<proteinExistence type="predicted"/>
<evidence type="ECO:0000313" key="3">
    <source>
        <dbReference type="Proteomes" id="UP000009235"/>
    </source>
</evidence>
<accession>F6EJU4</accession>
<dbReference type="STRING" id="443218.AS9A_1670"/>